<dbReference type="Bgee" id="ENSGGOG00000041256">
    <property type="expression patterns" value="Expressed in prefrontal cortex and 1 other cell type or tissue"/>
</dbReference>
<proteinExistence type="predicted"/>
<organism evidence="3 4">
    <name type="scientific">Gorilla gorilla gorilla</name>
    <name type="common">Western lowland gorilla</name>
    <dbReference type="NCBI Taxonomy" id="9595"/>
    <lineage>
        <taxon>Eukaryota</taxon>
        <taxon>Metazoa</taxon>
        <taxon>Chordata</taxon>
        <taxon>Craniata</taxon>
        <taxon>Vertebrata</taxon>
        <taxon>Euteleostomi</taxon>
        <taxon>Mammalia</taxon>
        <taxon>Eutheria</taxon>
        <taxon>Euarchontoglires</taxon>
        <taxon>Primates</taxon>
        <taxon>Haplorrhini</taxon>
        <taxon>Catarrhini</taxon>
        <taxon>Hominidae</taxon>
        <taxon>Gorilla</taxon>
    </lineage>
</organism>
<evidence type="ECO:0008006" key="5">
    <source>
        <dbReference type="Google" id="ProtNLM"/>
    </source>
</evidence>
<accession>A0A2I2YT60</accession>
<evidence type="ECO:0000313" key="4">
    <source>
        <dbReference type="Proteomes" id="UP000001519"/>
    </source>
</evidence>
<evidence type="ECO:0000313" key="3">
    <source>
        <dbReference type="Ensembl" id="ENSGGOP00000038154.1"/>
    </source>
</evidence>
<dbReference type="AlphaFoldDB" id="A0A2I2YT60"/>
<dbReference type="InParanoid" id="A0A2I2YT60"/>
<keyword evidence="4" id="KW-1185">Reference proteome</keyword>
<dbReference type="Ensembl" id="ENSGGOT00000047044.1">
    <property type="protein sequence ID" value="ENSGGOP00000038154.1"/>
    <property type="gene ID" value="ENSGGOG00000041256.1"/>
</dbReference>
<dbReference type="Proteomes" id="UP000001519">
    <property type="component" value="Chromosome 11"/>
</dbReference>
<protein>
    <recommendedName>
        <fullName evidence="5">Elongation factor 1-delta</fullName>
    </recommendedName>
</protein>
<feature type="region of interest" description="Disordered" evidence="2">
    <location>
        <begin position="31"/>
        <end position="51"/>
    </location>
</feature>
<reference evidence="3" key="3">
    <citation type="submission" date="2025-08" db="UniProtKB">
        <authorList>
            <consortium name="Ensembl"/>
        </authorList>
    </citation>
    <scope>IDENTIFICATION</scope>
</reference>
<reference evidence="3" key="4">
    <citation type="submission" date="2025-09" db="UniProtKB">
        <authorList>
            <consortium name="Ensembl"/>
        </authorList>
    </citation>
    <scope>IDENTIFICATION</scope>
</reference>
<sequence length="159" mass="18312">MATNFSVHEKIWFDKFKYDIAERRFYEQMNGPVASTSRQENGPRVSSGPNGEHSELVVLIASLEVENQSLRSVMQELQQAMSKLEAQLNVLEKSSAGHWATVPQTQHVSPMCQVEPRPRSQPHQQRMTRKMTLTFLAATMRRRTRRQHSCGRNGCRFPQ</sequence>
<dbReference type="EMBL" id="CABD030079497">
    <property type="status" value="NOT_ANNOTATED_CDS"/>
    <property type="molecule type" value="Genomic_DNA"/>
</dbReference>
<evidence type="ECO:0000256" key="1">
    <source>
        <dbReference type="SAM" id="Coils"/>
    </source>
</evidence>
<dbReference type="OMA" id="PNGEHSE"/>
<feature type="coiled-coil region" evidence="1">
    <location>
        <begin position="60"/>
        <end position="94"/>
    </location>
</feature>
<reference evidence="4" key="1">
    <citation type="submission" date="2011-05" db="EMBL/GenBank/DDBJ databases">
        <title>Insights into the evolution of the great apes provided by the gorilla genome.</title>
        <authorList>
            <person name="Scally A."/>
        </authorList>
    </citation>
    <scope>NUCLEOTIDE SEQUENCE [LARGE SCALE GENOMIC DNA]</scope>
</reference>
<dbReference type="STRING" id="9593.ENSGGOP00000038154"/>
<keyword evidence="1" id="KW-0175">Coiled coil</keyword>
<evidence type="ECO:0000256" key="2">
    <source>
        <dbReference type="SAM" id="MobiDB-lite"/>
    </source>
</evidence>
<name>A0A2I2YT60_GORGO</name>
<reference evidence="3 4" key="2">
    <citation type="journal article" date="2012" name="Nature">
        <title>Insights into hominid evolution from the gorilla genome sequence.</title>
        <authorList>
            <person name="Scally A."/>
            <person name="Dutheil J.Y."/>
            <person name="Hillier L.W."/>
            <person name="Jordan G.E."/>
            <person name="Goodhead I."/>
            <person name="Herrero J."/>
            <person name="Hobolth A."/>
            <person name="Lappalainen T."/>
            <person name="Mailund T."/>
            <person name="Marques-Bonet T."/>
            <person name="McCarthy S."/>
            <person name="Montgomery S.H."/>
            <person name="Schwalie P.C."/>
            <person name="Tang Y.A."/>
            <person name="Ward M.C."/>
            <person name="Xue Y."/>
            <person name="Yngvadottir B."/>
            <person name="Alkan C."/>
            <person name="Andersen L.N."/>
            <person name="Ayub Q."/>
            <person name="Ball E.V."/>
            <person name="Beal K."/>
            <person name="Bradley B.J."/>
            <person name="Chen Y."/>
            <person name="Clee C.M."/>
            <person name="Fitzgerald S."/>
            <person name="Graves T.A."/>
            <person name="Gu Y."/>
            <person name="Heath P."/>
            <person name="Heger A."/>
            <person name="Karakoc E."/>
            <person name="Kolb-Kokocinski A."/>
            <person name="Laird G.K."/>
            <person name="Lunter G."/>
            <person name="Meader S."/>
            <person name="Mort M."/>
            <person name="Mullikin J.C."/>
            <person name="Munch K."/>
            <person name="O'Connor T.D."/>
            <person name="Phillips A.D."/>
            <person name="Prado-Martinez J."/>
            <person name="Rogers A.S."/>
            <person name="Sajjadian S."/>
            <person name="Schmidt D."/>
            <person name="Shaw K."/>
            <person name="Simpson J.T."/>
            <person name="Stenson P.D."/>
            <person name="Turner D.J."/>
            <person name="Vigilant L."/>
            <person name="Vilella A.J."/>
            <person name="Whitener W."/>
            <person name="Zhu B."/>
            <person name="Cooper D.N."/>
            <person name="de Jong P."/>
            <person name="Dermitzakis E.T."/>
            <person name="Eichler E.E."/>
            <person name="Flicek P."/>
            <person name="Goldman N."/>
            <person name="Mundy N.I."/>
            <person name="Ning Z."/>
            <person name="Odom D.T."/>
            <person name="Ponting C.P."/>
            <person name="Quail M.A."/>
            <person name="Ryder O.A."/>
            <person name="Searle S.M."/>
            <person name="Warren W.C."/>
            <person name="Wilson R.K."/>
            <person name="Schierup M.H."/>
            <person name="Rogers J."/>
            <person name="Tyler-Smith C."/>
            <person name="Durbin R."/>
        </authorList>
    </citation>
    <scope>NUCLEOTIDE SEQUENCE [LARGE SCALE GENOMIC DNA]</scope>
</reference>
<dbReference type="GeneTree" id="ENSGT01030000235462"/>